<keyword evidence="3" id="KW-1185">Reference proteome</keyword>
<evidence type="ECO:0000313" key="3">
    <source>
        <dbReference type="Proteomes" id="UP000295390"/>
    </source>
</evidence>
<dbReference type="EMBL" id="SNYH01000003">
    <property type="protein sequence ID" value="TDQ27510.1"/>
    <property type="molecule type" value="Genomic_DNA"/>
</dbReference>
<dbReference type="RefSeq" id="WP_133535506.1">
    <property type="nucleotide sequence ID" value="NZ_SNYH01000003.1"/>
</dbReference>
<keyword evidence="1" id="KW-0472">Membrane</keyword>
<evidence type="ECO:0000256" key="1">
    <source>
        <dbReference type="SAM" id="Phobius"/>
    </source>
</evidence>
<evidence type="ECO:0000313" key="2">
    <source>
        <dbReference type="EMBL" id="TDQ27510.1"/>
    </source>
</evidence>
<reference evidence="2 3" key="1">
    <citation type="submission" date="2019-03" db="EMBL/GenBank/DDBJ databases">
        <title>Genomic Encyclopedia of Type Strains, Phase III (KMG-III): the genomes of soil and plant-associated and newly described type strains.</title>
        <authorList>
            <person name="Whitman W."/>
        </authorList>
    </citation>
    <scope>NUCLEOTIDE SEQUENCE [LARGE SCALE GENOMIC DNA]</scope>
    <source>
        <strain evidence="2 3">CECT 8283</strain>
    </source>
</reference>
<keyword evidence="1" id="KW-0812">Transmembrane</keyword>
<dbReference type="OrthoDB" id="1434876at2"/>
<name>A0A4R6TFF7_9FLAO</name>
<organism evidence="2 3">
    <name type="scientific">Tenacibaculum caenipelagi</name>
    <dbReference type="NCBI Taxonomy" id="1325435"/>
    <lineage>
        <taxon>Bacteria</taxon>
        <taxon>Pseudomonadati</taxon>
        <taxon>Bacteroidota</taxon>
        <taxon>Flavobacteriia</taxon>
        <taxon>Flavobacteriales</taxon>
        <taxon>Flavobacteriaceae</taxon>
        <taxon>Tenacibaculum</taxon>
    </lineage>
</organism>
<proteinExistence type="predicted"/>
<feature type="transmembrane region" description="Helical" evidence="1">
    <location>
        <begin position="16"/>
        <end position="33"/>
    </location>
</feature>
<sequence length="190" mass="22439">MKIQKDNLTPKQKKNAYLKIFFLVILICGFFIYKHFDKTYRTNLLNKNTDFTFGKIIGNSTYKSTQNFIEYEVNGVKYEIRPLSSRIFNIGEFYSIKYSKSKPEISEVNYSKPIIIENSDFDTLVGIVTKTFENERLSVLSFSYNFNNKKYDRDVILEKIGELKKENRIKILVNKKNPKISYLSEQIKTE</sequence>
<accession>A0A4R6TFF7</accession>
<dbReference type="AlphaFoldDB" id="A0A4R6TFF7"/>
<keyword evidence="1" id="KW-1133">Transmembrane helix</keyword>
<protein>
    <submittedName>
        <fullName evidence="2">Uncharacterized protein</fullName>
    </submittedName>
</protein>
<dbReference type="Proteomes" id="UP000295390">
    <property type="component" value="Unassembled WGS sequence"/>
</dbReference>
<comment type="caution">
    <text evidence="2">The sequence shown here is derived from an EMBL/GenBank/DDBJ whole genome shotgun (WGS) entry which is preliminary data.</text>
</comment>
<gene>
    <name evidence="2" type="ORF">DFQ07_1361</name>
</gene>